<evidence type="ECO:0000313" key="1">
    <source>
        <dbReference type="EMBL" id="KAK1903684.1"/>
    </source>
</evidence>
<proteinExistence type="predicted"/>
<keyword evidence="1" id="KW-0347">Helicase</keyword>
<name>A0AAD9CKW4_DISEL</name>
<sequence>MSCRPGWRLAVLRRLESEGKIESRSTQRITVVLPLNAPEDFSAAVHDLERCDKLVIHMLLTSNYQDGFQDVRSQKCAFRVLSAFQIGLPEGELQLGVGDTRWVAYRQSHSLEETERRLGKRGRIGEGGGLNWDPVLTTVWPALHK</sequence>
<keyword evidence="2" id="KW-1185">Reference proteome</keyword>
<accession>A0AAD9CKW4</accession>
<gene>
    <name evidence="1" type="ORF">KUDE01_010872</name>
</gene>
<keyword evidence="1" id="KW-0378">Hydrolase</keyword>
<reference evidence="1" key="1">
    <citation type="submission" date="2023-04" db="EMBL/GenBank/DDBJ databases">
        <title>Chromosome-level genome of Chaenocephalus aceratus.</title>
        <authorList>
            <person name="Park H."/>
        </authorList>
    </citation>
    <scope>NUCLEOTIDE SEQUENCE</scope>
    <source>
        <strain evidence="1">DE</strain>
        <tissue evidence="1">Muscle</tissue>
    </source>
</reference>
<keyword evidence="1" id="KW-0067">ATP-binding</keyword>
<dbReference type="AlphaFoldDB" id="A0AAD9CKW4"/>
<comment type="caution">
    <text evidence="1">The sequence shown here is derived from an EMBL/GenBank/DDBJ whole genome shotgun (WGS) entry which is preliminary data.</text>
</comment>
<protein>
    <submittedName>
        <fullName evidence="1">ATP-dependent helicase/nuclease subunit A</fullName>
    </submittedName>
</protein>
<dbReference type="GO" id="GO:0004386">
    <property type="term" value="F:helicase activity"/>
    <property type="evidence" value="ECO:0007669"/>
    <property type="project" value="UniProtKB-KW"/>
</dbReference>
<organism evidence="1 2">
    <name type="scientific">Dissostichus eleginoides</name>
    <name type="common">Patagonian toothfish</name>
    <name type="synonym">Dissostichus amissus</name>
    <dbReference type="NCBI Taxonomy" id="100907"/>
    <lineage>
        <taxon>Eukaryota</taxon>
        <taxon>Metazoa</taxon>
        <taxon>Chordata</taxon>
        <taxon>Craniata</taxon>
        <taxon>Vertebrata</taxon>
        <taxon>Euteleostomi</taxon>
        <taxon>Actinopterygii</taxon>
        <taxon>Neopterygii</taxon>
        <taxon>Teleostei</taxon>
        <taxon>Neoteleostei</taxon>
        <taxon>Acanthomorphata</taxon>
        <taxon>Eupercaria</taxon>
        <taxon>Perciformes</taxon>
        <taxon>Notothenioidei</taxon>
        <taxon>Nototheniidae</taxon>
        <taxon>Dissostichus</taxon>
    </lineage>
</organism>
<evidence type="ECO:0000313" key="2">
    <source>
        <dbReference type="Proteomes" id="UP001228049"/>
    </source>
</evidence>
<keyword evidence="1" id="KW-0547">Nucleotide-binding</keyword>
<dbReference type="Proteomes" id="UP001228049">
    <property type="component" value="Unassembled WGS sequence"/>
</dbReference>
<dbReference type="EMBL" id="JASDAP010000004">
    <property type="protein sequence ID" value="KAK1903684.1"/>
    <property type="molecule type" value="Genomic_DNA"/>
</dbReference>